<protein>
    <recommendedName>
        <fullName evidence="4">RNase H type-1 domain-containing protein</fullName>
    </recommendedName>
</protein>
<comment type="caution">
    <text evidence="2">The sequence shown here is derived from an EMBL/GenBank/DDBJ whole genome shotgun (WGS) entry which is preliminary data.</text>
</comment>
<feature type="compositionally biased region" description="Basic and acidic residues" evidence="1">
    <location>
        <begin position="219"/>
        <end position="230"/>
    </location>
</feature>
<dbReference type="PANTHER" id="PTHR31265">
    <property type="entry name" value="OS02G0527500 PROTEIN-RELATED"/>
    <property type="match status" value="1"/>
</dbReference>
<reference evidence="2 3" key="1">
    <citation type="journal article" date="2020" name="bioRxiv">
        <title>Sequence and annotation of 42 cannabis genomes reveals extensive copy number variation in cannabinoid synthesis and pathogen resistance genes.</title>
        <authorList>
            <person name="Mckernan K.J."/>
            <person name="Helbert Y."/>
            <person name="Kane L.T."/>
            <person name="Ebling H."/>
            <person name="Zhang L."/>
            <person name="Liu B."/>
            <person name="Eaton Z."/>
            <person name="Mclaughlin S."/>
            <person name="Kingan S."/>
            <person name="Baybayan P."/>
            <person name="Concepcion G."/>
            <person name="Jordan M."/>
            <person name="Riva A."/>
            <person name="Barbazuk W."/>
            <person name="Harkins T."/>
        </authorList>
    </citation>
    <scope>NUCLEOTIDE SEQUENCE [LARGE SCALE GENOMIC DNA]</scope>
    <source>
        <strain evidence="3">cv. Jamaican Lion 4</strain>
        <tissue evidence="2">Leaf</tissue>
    </source>
</reference>
<name>A0A7J6GN99_CANSA</name>
<dbReference type="Proteomes" id="UP000583929">
    <property type="component" value="Unassembled WGS sequence"/>
</dbReference>
<dbReference type="InterPro" id="IPR052437">
    <property type="entry name" value="Pectin_Meth_Modulator"/>
</dbReference>
<proteinExistence type="predicted"/>
<feature type="compositionally biased region" description="Polar residues" evidence="1">
    <location>
        <begin position="113"/>
        <end position="131"/>
    </location>
</feature>
<dbReference type="AlphaFoldDB" id="A0A7J6GN99"/>
<organism evidence="2 3">
    <name type="scientific">Cannabis sativa</name>
    <name type="common">Hemp</name>
    <name type="synonym">Marijuana</name>
    <dbReference type="NCBI Taxonomy" id="3483"/>
    <lineage>
        <taxon>Eukaryota</taxon>
        <taxon>Viridiplantae</taxon>
        <taxon>Streptophyta</taxon>
        <taxon>Embryophyta</taxon>
        <taxon>Tracheophyta</taxon>
        <taxon>Spermatophyta</taxon>
        <taxon>Magnoliopsida</taxon>
        <taxon>eudicotyledons</taxon>
        <taxon>Gunneridae</taxon>
        <taxon>Pentapetalae</taxon>
        <taxon>rosids</taxon>
        <taxon>fabids</taxon>
        <taxon>Rosales</taxon>
        <taxon>Cannabaceae</taxon>
        <taxon>Cannabis</taxon>
    </lineage>
</organism>
<gene>
    <name evidence="2" type="ORF">G4B88_028489</name>
</gene>
<evidence type="ECO:0000313" key="3">
    <source>
        <dbReference type="Proteomes" id="UP000583929"/>
    </source>
</evidence>
<sequence>MAAPTHGPINIPRSPTYKNDLIGAFRTSRGCPPFLMHIYSMETSLVRIIELQSSLSTKLRLTLILHSNVSILITYGLPKADLKTVSHRRGTIPMMLRVRIIFPISPTSLNTVPSLFQNGRKSRASPSSPNQRRNDDSINIYKDALVPRYGKLHYLQPSPTFAVRSPVLSPLADLGTHSNSKISSQVMNQVLHHKPTQNAPTLIQWTGDYLRQYQQHNDHRAPPNLKETRQRNSQWQPPPPGCVKLNVDVAQRVQQNKMSFVFIVRNHAEDTIAALAIPWRGIHQPLIMEAHALQFALQWCLQNSIAIHHIESGCKILIHAIHLDTGLFKKKSKNGEKKTTLTLAYIPINNIDIRTQRDRNVLPKTSSGVLIPPKIEDDHSPLPGWMIESLKAVKYVNSDHFAVPVGKRAVELVGGKESALTQVVRTIISKTYKNKAVEENGGAKLLTLGSSMQRMASTSLSSVNSSTGMGAGPTPLACTLSPQNGWSPKNGTIVVGH</sequence>
<feature type="region of interest" description="Disordered" evidence="1">
    <location>
        <begin position="219"/>
        <end position="240"/>
    </location>
</feature>
<accession>A0A7J6GN99</accession>
<evidence type="ECO:0000313" key="2">
    <source>
        <dbReference type="EMBL" id="KAF4384415.1"/>
    </source>
</evidence>
<dbReference type="PANTHER" id="PTHR31265:SF3">
    <property type="entry name" value="OS02G0205200 PROTEIN"/>
    <property type="match status" value="1"/>
</dbReference>
<feature type="region of interest" description="Disordered" evidence="1">
    <location>
        <begin position="113"/>
        <end position="138"/>
    </location>
</feature>
<dbReference type="GO" id="GO:0009505">
    <property type="term" value="C:plant-type cell wall"/>
    <property type="evidence" value="ECO:0007669"/>
    <property type="project" value="TreeGrafter"/>
</dbReference>
<dbReference type="EMBL" id="JAATIQ010000092">
    <property type="protein sequence ID" value="KAF4384415.1"/>
    <property type="molecule type" value="Genomic_DNA"/>
</dbReference>
<evidence type="ECO:0008006" key="4">
    <source>
        <dbReference type="Google" id="ProtNLM"/>
    </source>
</evidence>
<keyword evidence="3" id="KW-1185">Reference proteome</keyword>
<evidence type="ECO:0000256" key="1">
    <source>
        <dbReference type="SAM" id="MobiDB-lite"/>
    </source>
</evidence>